<evidence type="ECO:0000313" key="8">
    <source>
        <dbReference type="Proteomes" id="UP000253769"/>
    </source>
</evidence>
<dbReference type="CDD" id="cd01335">
    <property type="entry name" value="Radical_SAM"/>
    <property type="match status" value="1"/>
</dbReference>
<reference evidence="7 8" key="1">
    <citation type="submission" date="2018-07" db="EMBL/GenBank/DDBJ databases">
        <title>Motiliproteus coralliicola sp. nov., a bacterium isolated from Coral.</title>
        <authorList>
            <person name="Wang G."/>
        </authorList>
    </citation>
    <scope>NUCLEOTIDE SEQUENCE [LARGE SCALE GENOMIC DNA]</scope>
    <source>
        <strain evidence="7 8">C34</strain>
    </source>
</reference>
<evidence type="ECO:0000256" key="4">
    <source>
        <dbReference type="ARBA" id="ARBA00022723"/>
    </source>
</evidence>
<dbReference type="AlphaFoldDB" id="A0A369WMS2"/>
<dbReference type="PANTHER" id="PTHR43787:SF3">
    <property type="entry name" value="ARYLSULFATASE REGULATORY PROTEIN"/>
    <property type="match status" value="1"/>
</dbReference>
<dbReference type="Gene3D" id="3.20.20.70">
    <property type="entry name" value="Aldolase class I"/>
    <property type="match status" value="1"/>
</dbReference>
<evidence type="ECO:0000256" key="6">
    <source>
        <dbReference type="ARBA" id="ARBA00023014"/>
    </source>
</evidence>
<evidence type="ECO:0000256" key="5">
    <source>
        <dbReference type="ARBA" id="ARBA00023004"/>
    </source>
</evidence>
<keyword evidence="6" id="KW-0411">Iron-sulfur</keyword>
<name>A0A369WMS2_9GAMM</name>
<dbReference type="OrthoDB" id="9800840at2"/>
<dbReference type="InterPro" id="IPR013785">
    <property type="entry name" value="Aldolase_TIM"/>
</dbReference>
<dbReference type="InterPro" id="IPR058240">
    <property type="entry name" value="rSAM_sf"/>
</dbReference>
<comment type="caution">
    <text evidence="7">The sequence shown here is derived from an EMBL/GenBank/DDBJ whole genome shotgun (WGS) entry which is preliminary data.</text>
</comment>
<keyword evidence="4" id="KW-0479">Metal-binding</keyword>
<dbReference type="SFLD" id="SFLDS00029">
    <property type="entry name" value="Radical_SAM"/>
    <property type="match status" value="1"/>
</dbReference>
<protein>
    <recommendedName>
        <fullName evidence="9">Radical SAM protein</fullName>
    </recommendedName>
</protein>
<evidence type="ECO:0000313" key="7">
    <source>
        <dbReference type="EMBL" id="RDE22513.1"/>
    </source>
</evidence>
<dbReference type="SUPFAM" id="SSF102114">
    <property type="entry name" value="Radical SAM enzymes"/>
    <property type="match status" value="1"/>
</dbReference>
<keyword evidence="5" id="KW-0408">Iron</keyword>
<sequence>MSELDDRITLAYDSHDRLSQYERLVYPVVSRRSGGLSLGINLNPDKRCNFDCVYCQVERTEQAPEFEPTLEQIERELRDWLEQISDQGYRGYPLRDIGLAGDGEPTTVRILPQVLQLLIDLKQEYALADEVKLVLFTNATKIDRKDLQPVWDGFYQARGEVWCKLDFWDAESLEQLNRTRAPFDRLVNKISQFGNQYPLVLQSCFFNWCNQSFNIDHYDRYVELVDRLLKQGTQISKIQAYTLARQPSEAQARPWSDAEMDALAADLRQRLPVEVELFYEKGSEENSPV</sequence>
<dbReference type="GO" id="GO:0003824">
    <property type="term" value="F:catalytic activity"/>
    <property type="evidence" value="ECO:0007669"/>
    <property type="project" value="InterPro"/>
</dbReference>
<dbReference type="RefSeq" id="WP_114695142.1">
    <property type="nucleotide sequence ID" value="NZ_QQOH01000002.1"/>
</dbReference>
<keyword evidence="2" id="KW-0004">4Fe-4S</keyword>
<keyword evidence="3" id="KW-0949">S-adenosyl-L-methionine</keyword>
<comment type="cofactor">
    <cofactor evidence="1">
        <name>[4Fe-4S] cluster</name>
        <dbReference type="ChEBI" id="CHEBI:49883"/>
    </cofactor>
</comment>
<proteinExistence type="predicted"/>
<evidence type="ECO:0000256" key="3">
    <source>
        <dbReference type="ARBA" id="ARBA00022691"/>
    </source>
</evidence>
<evidence type="ECO:0000256" key="1">
    <source>
        <dbReference type="ARBA" id="ARBA00001966"/>
    </source>
</evidence>
<evidence type="ECO:0008006" key="9">
    <source>
        <dbReference type="Google" id="ProtNLM"/>
    </source>
</evidence>
<organism evidence="7 8">
    <name type="scientific">Motiliproteus coralliicola</name>
    <dbReference type="NCBI Taxonomy" id="2283196"/>
    <lineage>
        <taxon>Bacteria</taxon>
        <taxon>Pseudomonadati</taxon>
        <taxon>Pseudomonadota</taxon>
        <taxon>Gammaproteobacteria</taxon>
        <taxon>Oceanospirillales</taxon>
        <taxon>Oceanospirillaceae</taxon>
        <taxon>Motiliproteus</taxon>
    </lineage>
</organism>
<dbReference type="InterPro" id="IPR007197">
    <property type="entry name" value="rSAM"/>
</dbReference>
<dbReference type="EMBL" id="QQOH01000002">
    <property type="protein sequence ID" value="RDE22513.1"/>
    <property type="molecule type" value="Genomic_DNA"/>
</dbReference>
<dbReference type="GO" id="GO:0051539">
    <property type="term" value="F:4 iron, 4 sulfur cluster binding"/>
    <property type="evidence" value="ECO:0007669"/>
    <property type="project" value="UniProtKB-KW"/>
</dbReference>
<keyword evidence="8" id="KW-1185">Reference proteome</keyword>
<accession>A0A369WMS2</accession>
<dbReference type="GO" id="GO:0046872">
    <property type="term" value="F:metal ion binding"/>
    <property type="evidence" value="ECO:0007669"/>
    <property type="project" value="UniProtKB-KW"/>
</dbReference>
<dbReference type="Proteomes" id="UP000253769">
    <property type="component" value="Unassembled WGS sequence"/>
</dbReference>
<gene>
    <name evidence="7" type="ORF">DV711_07915</name>
</gene>
<evidence type="ECO:0000256" key="2">
    <source>
        <dbReference type="ARBA" id="ARBA00022485"/>
    </source>
</evidence>
<dbReference type="PANTHER" id="PTHR43787">
    <property type="entry name" value="FEMO COFACTOR BIOSYNTHESIS PROTEIN NIFB-RELATED"/>
    <property type="match status" value="1"/>
</dbReference>